<dbReference type="PANTHER" id="PTHR42673:SF4">
    <property type="entry name" value="MALEYLACETOACETATE ISOMERASE"/>
    <property type="match status" value="1"/>
</dbReference>
<dbReference type="PROSITE" id="PS50405">
    <property type="entry name" value="GST_CTER"/>
    <property type="match status" value="1"/>
</dbReference>
<feature type="domain" description="GST C-terminal" evidence="3">
    <location>
        <begin position="119"/>
        <end position="237"/>
    </location>
</feature>
<dbReference type="Pfam" id="PF13409">
    <property type="entry name" value="GST_N_2"/>
    <property type="match status" value="1"/>
</dbReference>
<feature type="domain" description="GST N-terminal" evidence="2">
    <location>
        <begin position="36"/>
        <end position="114"/>
    </location>
</feature>
<keyword evidence="4" id="KW-0413">Isomerase</keyword>
<feature type="region of interest" description="Disordered" evidence="1">
    <location>
        <begin position="1"/>
        <end position="26"/>
    </location>
</feature>
<evidence type="ECO:0000256" key="1">
    <source>
        <dbReference type="SAM" id="MobiDB-lite"/>
    </source>
</evidence>
<dbReference type="Gene3D" id="1.20.1050.10">
    <property type="match status" value="1"/>
</dbReference>
<organism evidence="4 5">
    <name type="scientific">Falsiroseomonas selenitidurans</name>
    <dbReference type="NCBI Taxonomy" id="2716335"/>
    <lineage>
        <taxon>Bacteria</taxon>
        <taxon>Pseudomonadati</taxon>
        <taxon>Pseudomonadota</taxon>
        <taxon>Alphaproteobacteria</taxon>
        <taxon>Acetobacterales</taxon>
        <taxon>Roseomonadaceae</taxon>
        <taxon>Falsiroseomonas</taxon>
    </lineage>
</organism>
<evidence type="ECO:0000259" key="3">
    <source>
        <dbReference type="PROSITE" id="PS50405"/>
    </source>
</evidence>
<gene>
    <name evidence="4" type="ORF">HEQ75_07145</name>
</gene>
<dbReference type="InterPro" id="IPR010987">
    <property type="entry name" value="Glutathione-S-Trfase_C-like"/>
</dbReference>
<dbReference type="Proteomes" id="UP000787635">
    <property type="component" value="Unassembled WGS sequence"/>
</dbReference>
<evidence type="ECO:0000259" key="2">
    <source>
        <dbReference type="PROSITE" id="PS50404"/>
    </source>
</evidence>
<proteinExistence type="predicted"/>
<evidence type="ECO:0000313" key="4">
    <source>
        <dbReference type="EMBL" id="NKC30633.1"/>
    </source>
</evidence>
<reference evidence="4 5" key="1">
    <citation type="submission" date="2020-03" db="EMBL/GenBank/DDBJ databases">
        <title>Roseomonas selenitidurans sp. nov. isolated from urban soil.</title>
        <authorList>
            <person name="Liu H."/>
        </authorList>
    </citation>
    <scope>NUCLEOTIDE SEQUENCE [LARGE SCALE GENOMIC DNA]</scope>
    <source>
        <strain evidence="4 5">BU-1</strain>
    </source>
</reference>
<evidence type="ECO:0000313" key="5">
    <source>
        <dbReference type="Proteomes" id="UP000787635"/>
    </source>
</evidence>
<name>A0ABX1E0L0_9PROT</name>
<dbReference type="SFLD" id="SFLDS00019">
    <property type="entry name" value="Glutathione_Transferase_(cytos"/>
    <property type="match status" value="1"/>
</dbReference>
<dbReference type="EMBL" id="JAAVNE010000008">
    <property type="protein sequence ID" value="NKC30633.1"/>
    <property type="molecule type" value="Genomic_DNA"/>
</dbReference>
<dbReference type="InterPro" id="IPR036249">
    <property type="entry name" value="Thioredoxin-like_sf"/>
</dbReference>
<dbReference type="CDD" id="cd00570">
    <property type="entry name" value="GST_N_family"/>
    <property type="match status" value="1"/>
</dbReference>
<dbReference type="InterPro" id="IPR036282">
    <property type="entry name" value="Glutathione-S-Trfase_C_sf"/>
</dbReference>
<dbReference type="PANTHER" id="PTHR42673">
    <property type="entry name" value="MALEYLACETOACETATE ISOMERASE"/>
    <property type="match status" value="1"/>
</dbReference>
<dbReference type="Gene3D" id="3.40.30.10">
    <property type="entry name" value="Glutaredoxin"/>
    <property type="match status" value="1"/>
</dbReference>
<protein>
    <submittedName>
        <fullName evidence="4">Maleylacetoacetate isomerase</fullName>
    </submittedName>
</protein>
<keyword evidence="5" id="KW-1185">Reference proteome</keyword>
<dbReference type="GO" id="GO:0016853">
    <property type="term" value="F:isomerase activity"/>
    <property type="evidence" value="ECO:0007669"/>
    <property type="project" value="UniProtKB-KW"/>
</dbReference>
<sequence>MAATTRCSTATASASTRRASRSSARNDEGCVSAALHGARLFTHGRNSAGERVRIALRLKGLALRCVDAPALPRATWRGINPQGLMPALVLADGRVVAQATAILELIEELVPAPPLLPPDPIARAQARSFAQHIASDLHPVTVQRIRRQLPEASQAGWVAHWTAEALAALEAMLARRAVPLPFCYGTVPGWAEIHLVPQLRASARLGCDLDPYPLLRGVAARCDALAAFDLPPPDFGN</sequence>
<dbReference type="SUPFAM" id="SSF47616">
    <property type="entry name" value="GST C-terminal domain-like"/>
    <property type="match status" value="1"/>
</dbReference>
<dbReference type="SUPFAM" id="SSF52833">
    <property type="entry name" value="Thioredoxin-like"/>
    <property type="match status" value="1"/>
</dbReference>
<feature type="compositionally biased region" description="Low complexity" evidence="1">
    <location>
        <begin position="1"/>
        <end position="23"/>
    </location>
</feature>
<accession>A0ABX1E0L0</accession>
<comment type="caution">
    <text evidence="4">The sequence shown here is derived from an EMBL/GenBank/DDBJ whole genome shotgun (WGS) entry which is preliminary data.</text>
</comment>
<dbReference type="InterPro" id="IPR004045">
    <property type="entry name" value="Glutathione_S-Trfase_N"/>
</dbReference>
<dbReference type="InterPro" id="IPR040079">
    <property type="entry name" value="Glutathione_S-Trfase"/>
</dbReference>
<dbReference type="PROSITE" id="PS50404">
    <property type="entry name" value="GST_NTER"/>
    <property type="match status" value="1"/>
</dbReference>